<dbReference type="STRING" id="5722.A2DYL6"/>
<evidence type="ECO:0000256" key="1">
    <source>
        <dbReference type="ARBA" id="ARBA00022441"/>
    </source>
</evidence>
<accession>A2DYL6</accession>
<dbReference type="AlphaFoldDB" id="A2DYL6"/>
<name>A2DYL6_TRIV3</name>
<dbReference type="PANTHER" id="PTHR46093:SF3">
    <property type="entry name" value="ACYL-COA-BINDING DOMAIN-CONTAINING PROTEIN 4"/>
    <property type="match status" value="1"/>
</dbReference>
<dbReference type="InParanoid" id="A2DYL6"/>
<dbReference type="OMA" id="CCAHENQ"/>
<dbReference type="Pfam" id="PF24681">
    <property type="entry name" value="Kelch_KLHDC2_KLHL20_DRC7"/>
    <property type="match status" value="1"/>
</dbReference>
<dbReference type="Proteomes" id="UP000001542">
    <property type="component" value="Unassembled WGS sequence"/>
</dbReference>
<dbReference type="PANTHER" id="PTHR46093">
    <property type="entry name" value="ACYL-COA-BINDING DOMAIN-CONTAINING PROTEIN 5"/>
    <property type="match status" value="1"/>
</dbReference>
<evidence type="ECO:0000256" key="2">
    <source>
        <dbReference type="ARBA" id="ARBA00022737"/>
    </source>
</evidence>
<organism evidence="3 4">
    <name type="scientific">Trichomonas vaginalis (strain ATCC PRA-98 / G3)</name>
    <dbReference type="NCBI Taxonomy" id="412133"/>
    <lineage>
        <taxon>Eukaryota</taxon>
        <taxon>Metamonada</taxon>
        <taxon>Parabasalia</taxon>
        <taxon>Trichomonadida</taxon>
        <taxon>Trichomonadidae</taxon>
        <taxon>Trichomonas</taxon>
    </lineage>
</organism>
<keyword evidence="2" id="KW-0677">Repeat</keyword>
<dbReference type="VEuPathDB" id="TrichDB:TVAG_388840"/>
<dbReference type="VEuPathDB" id="TrichDB:TVAGG3_0320770"/>
<keyword evidence="4" id="KW-1185">Reference proteome</keyword>
<keyword evidence="1" id="KW-0880">Kelch repeat</keyword>
<reference evidence="3" key="1">
    <citation type="submission" date="2006-10" db="EMBL/GenBank/DDBJ databases">
        <authorList>
            <person name="Amadeo P."/>
            <person name="Zhao Q."/>
            <person name="Wortman J."/>
            <person name="Fraser-Liggett C."/>
            <person name="Carlton J."/>
        </authorList>
    </citation>
    <scope>NUCLEOTIDE SEQUENCE</scope>
    <source>
        <strain evidence="3">G3</strain>
    </source>
</reference>
<dbReference type="EMBL" id="DS113269">
    <property type="protein sequence ID" value="EAY14551.1"/>
    <property type="molecule type" value="Genomic_DNA"/>
</dbReference>
<dbReference type="Gene3D" id="2.120.10.80">
    <property type="entry name" value="Kelch-type beta propeller"/>
    <property type="match status" value="1"/>
</dbReference>
<dbReference type="InterPro" id="IPR015915">
    <property type="entry name" value="Kelch-typ_b-propeller"/>
</dbReference>
<evidence type="ECO:0000313" key="3">
    <source>
        <dbReference type="EMBL" id="EAY14551.1"/>
    </source>
</evidence>
<dbReference type="SUPFAM" id="SSF117281">
    <property type="entry name" value="Kelch motif"/>
    <property type="match status" value="1"/>
</dbReference>
<sequence>MGQDQSTSDNVEGDFLIDGGAPENYVRMTSDRDGVVPFYHEAEQKTHIGDYGYAAKWSVISGQGVSPLSRGGHFTVYVKELNRVYIGYGSNQKGELFGDCWYLDINTLTWHFFQLSDDIVSPRTGARATLAGSKIVVYGGYKDRQYLEDLHTIDIYTGKVARVNTSGDTPGPRSAVLIAYYNKNLFVWGGYNGVWPTTLHILNTETMIWQSIDPNISGRTAIPYGKIGETYYGYGCSKSGGFVVFDAIQKSLKVIKPQGMAPRSDVMNAGMCSVDNYLFYFGGKYDENYSNVYVYDVERNTFFILPIAPDDETVSLADGEVNSEGYLMLPRRHSFTLFYNDKRRQMMACLGLPEQDVVNINVLSISDALSVIHLQSDLVRMFDVKKY</sequence>
<evidence type="ECO:0000313" key="4">
    <source>
        <dbReference type="Proteomes" id="UP000001542"/>
    </source>
</evidence>
<proteinExistence type="predicted"/>
<dbReference type="eggNOG" id="KOG0379">
    <property type="taxonomic scope" value="Eukaryota"/>
</dbReference>
<dbReference type="OrthoDB" id="10251809at2759"/>
<gene>
    <name evidence="3" type="ORF">TVAG_388840</name>
</gene>
<dbReference type="SMR" id="A2DYL6"/>
<protein>
    <submittedName>
        <fullName evidence="3">Kelch motif family protein</fullName>
    </submittedName>
</protein>
<dbReference type="KEGG" id="tva:4772540"/>
<dbReference type="RefSeq" id="XP_001326774.1">
    <property type="nucleotide sequence ID" value="XM_001326739.1"/>
</dbReference>
<reference evidence="3" key="2">
    <citation type="journal article" date="2007" name="Science">
        <title>Draft genome sequence of the sexually transmitted pathogen Trichomonas vaginalis.</title>
        <authorList>
            <person name="Carlton J.M."/>
            <person name="Hirt R.P."/>
            <person name="Silva J.C."/>
            <person name="Delcher A.L."/>
            <person name="Schatz M."/>
            <person name="Zhao Q."/>
            <person name="Wortman J.R."/>
            <person name="Bidwell S.L."/>
            <person name="Alsmark U.C.M."/>
            <person name="Besteiro S."/>
            <person name="Sicheritz-Ponten T."/>
            <person name="Noel C.J."/>
            <person name="Dacks J.B."/>
            <person name="Foster P.G."/>
            <person name="Simillion C."/>
            <person name="Van de Peer Y."/>
            <person name="Miranda-Saavedra D."/>
            <person name="Barton G.J."/>
            <person name="Westrop G.D."/>
            <person name="Mueller S."/>
            <person name="Dessi D."/>
            <person name="Fiori P.L."/>
            <person name="Ren Q."/>
            <person name="Paulsen I."/>
            <person name="Zhang H."/>
            <person name="Bastida-Corcuera F.D."/>
            <person name="Simoes-Barbosa A."/>
            <person name="Brown M.T."/>
            <person name="Hayes R.D."/>
            <person name="Mukherjee M."/>
            <person name="Okumura C.Y."/>
            <person name="Schneider R."/>
            <person name="Smith A.J."/>
            <person name="Vanacova S."/>
            <person name="Villalvazo M."/>
            <person name="Haas B.J."/>
            <person name="Pertea M."/>
            <person name="Feldblyum T.V."/>
            <person name="Utterback T.R."/>
            <person name="Shu C.L."/>
            <person name="Osoegawa K."/>
            <person name="de Jong P.J."/>
            <person name="Hrdy I."/>
            <person name="Horvathova L."/>
            <person name="Zubacova Z."/>
            <person name="Dolezal P."/>
            <person name="Malik S.B."/>
            <person name="Logsdon J.M. Jr."/>
            <person name="Henze K."/>
            <person name="Gupta A."/>
            <person name="Wang C.C."/>
            <person name="Dunne R.L."/>
            <person name="Upcroft J.A."/>
            <person name="Upcroft P."/>
            <person name="White O."/>
            <person name="Salzberg S.L."/>
            <person name="Tang P."/>
            <person name="Chiu C.-H."/>
            <person name="Lee Y.-S."/>
            <person name="Embley T.M."/>
            <person name="Coombs G.H."/>
            <person name="Mottram J.C."/>
            <person name="Tachezy J."/>
            <person name="Fraser-Liggett C.M."/>
            <person name="Johnson P.J."/>
        </authorList>
    </citation>
    <scope>NUCLEOTIDE SEQUENCE [LARGE SCALE GENOMIC DNA]</scope>
    <source>
        <strain evidence="3">G3</strain>
    </source>
</reference>